<sequence>MARQFSRSYTSGHDVRADGSVAFDCSQDTDAWPWLTLGPRHPITIQAQNFWTSVGAIMALGGMEEGQWSALTWTEWTCGSMDAGMATRGLYKRETSGDGEHYAVTLYDKDDRIIADMRGRGVVFRNRNFEEWRGKAKSQAQSQSVKHSIEFAQRARLGIGPQEHALVSSLQVEDNQYVDALITPENGLPPANPMLGGSGDHVNSVHMIEVARQALCLLTDDPNVAVTGGEMELNRYVELGTPFRLDVREHGEVETVLTLNQLGKACAKLTLRR</sequence>
<evidence type="ECO:0000313" key="1">
    <source>
        <dbReference type="EMBL" id="MBV7258973.1"/>
    </source>
</evidence>
<evidence type="ECO:0000313" key="2">
    <source>
        <dbReference type="Proteomes" id="UP001138681"/>
    </source>
</evidence>
<keyword evidence="2" id="KW-1185">Reference proteome</keyword>
<dbReference type="EMBL" id="JAGSPC010000001">
    <property type="protein sequence ID" value="MBV7258973.1"/>
    <property type="molecule type" value="Genomic_DNA"/>
</dbReference>
<organism evidence="1 2">
    <name type="scientific">Erythrobacter crassostreae</name>
    <dbReference type="NCBI Taxonomy" id="2828328"/>
    <lineage>
        <taxon>Bacteria</taxon>
        <taxon>Pseudomonadati</taxon>
        <taxon>Pseudomonadota</taxon>
        <taxon>Alphaproteobacteria</taxon>
        <taxon>Sphingomonadales</taxon>
        <taxon>Erythrobacteraceae</taxon>
        <taxon>Erythrobacter/Porphyrobacter group</taxon>
        <taxon>Erythrobacter</taxon>
    </lineage>
</organism>
<dbReference type="AlphaFoldDB" id="A0A9X1F3S8"/>
<dbReference type="RefSeq" id="WP_218404228.1">
    <property type="nucleotide sequence ID" value="NZ_JAGSPC010000001.1"/>
</dbReference>
<accession>A0A9X1F3S8</accession>
<proteinExistence type="predicted"/>
<comment type="caution">
    <text evidence="1">The sequence shown here is derived from an EMBL/GenBank/DDBJ whole genome shotgun (WGS) entry which is preliminary data.</text>
</comment>
<name>A0A9X1F3S8_9SPHN</name>
<protein>
    <submittedName>
        <fullName evidence="1">Uncharacterized protein</fullName>
    </submittedName>
</protein>
<reference evidence="1" key="1">
    <citation type="submission" date="2021-04" db="EMBL/GenBank/DDBJ databases">
        <authorList>
            <person name="Pira H."/>
            <person name="Risdian C."/>
            <person name="Wink J."/>
        </authorList>
    </citation>
    <scope>NUCLEOTIDE SEQUENCE</scope>
    <source>
        <strain evidence="1">WH158</strain>
    </source>
</reference>
<dbReference type="Proteomes" id="UP001138681">
    <property type="component" value="Unassembled WGS sequence"/>
</dbReference>
<gene>
    <name evidence="1" type="ORF">KCG46_05185</name>
</gene>